<evidence type="ECO:0000313" key="5">
    <source>
        <dbReference type="Proteomes" id="UP001548590"/>
    </source>
</evidence>
<feature type="signal peptide" evidence="1">
    <location>
        <begin position="1"/>
        <end position="25"/>
    </location>
</feature>
<comment type="caution">
    <text evidence="4">The sequence shown here is derived from an EMBL/GenBank/DDBJ whole genome shotgun (WGS) entry which is preliminary data.</text>
</comment>
<dbReference type="EMBL" id="JBEWLZ010000004">
    <property type="protein sequence ID" value="MET1490146.1"/>
    <property type="molecule type" value="Genomic_DNA"/>
</dbReference>
<dbReference type="RefSeq" id="WP_345923672.1">
    <property type="nucleotide sequence ID" value="NZ_JBDIVF010000001.1"/>
</dbReference>
<evidence type="ECO:0000256" key="1">
    <source>
        <dbReference type="SAM" id="SignalP"/>
    </source>
</evidence>
<feature type="domain" description="DUF4874" evidence="3">
    <location>
        <begin position="98"/>
        <end position="259"/>
    </location>
</feature>
<evidence type="ECO:0000259" key="2">
    <source>
        <dbReference type="Pfam" id="PF16116"/>
    </source>
</evidence>
<feature type="chain" id="PRO_5045218106" evidence="1">
    <location>
        <begin position="26"/>
        <end position="521"/>
    </location>
</feature>
<name>A0ABV2CQF4_9RHOO</name>
<evidence type="ECO:0000259" key="3">
    <source>
        <dbReference type="Pfam" id="PF16173"/>
    </source>
</evidence>
<gene>
    <name evidence="4" type="ORF">ABVT11_09930</name>
</gene>
<dbReference type="PROSITE" id="PS51257">
    <property type="entry name" value="PROKAR_LIPOPROTEIN"/>
    <property type="match status" value="1"/>
</dbReference>
<proteinExistence type="predicted"/>
<feature type="domain" description="DUF4832" evidence="2">
    <location>
        <begin position="281"/>
        <end position="494"/>
    </location>
</feature>
<organism evidence="4 5">
    <name type="scientific">Uliginosibacterium paludis</name>
    <dbReference type="NCBI Taxonomy" id="1615952"/>
    <lineage>
        <taxon>Bacteria</taxon>
        <taxon>Pseudomonadati</taxon>
        <taxon>Pseudomonadota</taxon>
        <taxon>Betaproteobacteria</taxon>
        <taxon>Rhodocyclales</taxon>
        <taxon>Zoogloeaceae</taxon>
        <taxon>Uliginosibacterium</taxon>
    </lineage>
</organism>
<dbReference type="InterPro" id="IPR032267">
    <property type="entry name" value="DUF4832"/>
</dbReference>
<dbReference type="Pfam" id="PF16173">
    <property type="entry name" value="DUF4874"/>
    <property type="match status" value="1"/>
</dbReference>
<dbReference type="Proteomes" id="UP001548590">
    <property type="component" value="Unassembled WGS sequence"/>
</dbReference>
<reference evidence="4 5" key="1">
    <citation type="submission" date="2024-07" db="EMBL/GenBank/DDBJ databases">
        <title>Uliginosibacterium paludis KCTC:42655.</title>
        <authorList>
            <person name="Kim M.K."/>
        </authorList>
    </citation>
    <scope>NUCLEOTIDE SEQUENCE [LARGE SCALE GENOMIC DNA]</scope>
    <source>
        <strain evidence="4 5">KCTC 42655</strain>
    </source>
</reference>
<accession>A0ABV2CQF4</accession>
<evidence type="ECO:0000313" key="4">
    <source>
        <dbReference type="EMBL" id="MET1490146.1"/>
    </source>
</evidence>
<keyword evidence="1" id="KW-0732">Signal</keyword>
<protein>
    <submittedName>
        <fullName evidence="4">DUF4832 domain-containing protein</fullName>
    </submittedName>
</protein>
<dbReference type="InterPro" id="IPR032379">
    <property type="entry name" value="DUF4874"/>
</dbReference>
<dbReference type="Pfam" id="PF16116">
    <property type="entry name" value="DUF4832"/>
    <property type="match status" value="1"/>
</dbReference>
<keyword evidence="5" id="KW-1185">Reference proteome</keyword>
<sequence>MMKMLPRHPLSALTAALLILLSACGGGGGGDGTAGTTGSVASSSQSSALSTSSVASSRAASSAASASSASSAASSSVAAAVDYGVSASFAASTEDLPNPERGFYRWTWAGLDAVTSADMKDAYTSGYRLVYSLLRLDSYRSTTLPDSLLTKLDASFANARANGVKLVIRAAYNYPEDETGYQNAQDASLAQVQAHLAQLAPVLTRNADVIAFVQAGFIGAWGEWHTSSNNLLTASSRASVRDALLAAVPASRFVQIRYAGYLMEWTPTLPALSSVLAGNYRLGMHNDCFLASDTDVGTYSDSAATRATQRSYVASMSGLAPFGGETCNPADESGAVARTSCDDILGEGARYHLSYLNDEYYRPLFHENWTSQGCMAEVRRKMGYRLQLVKSSHPASVAAGAALPLSLTVLNAGWARPFNPRGIRVLLRNRSTLAVTQIDATGSDPRGWLPGDTSVAALTAMVPAGQAAGTYDLLIAFPDPLLASDVRYAIRPANADNSSAGQGWDATLGAFATGSSLSVTR</sequence>